<keyword evidence="1" id="KW-1133">Transmembrane helix</keyword>
<protein>
    <submittedName>
        <fullName evidence="3">Patched-related protein 9</fullName>
    </submittedName>
</protein>
<evidence type="ECO:0000313" key="3">
    <source>
        <dbReference type="EMBL" id="KHN78613.1"/>
    </source>
</evidence>
<feature type="chain" id="PRO_5002077051" evidence="2">
    <location>
        <begin position="19"/>
        <end position="149"/>
    </location>
</feature>
<dbReference type="GO" id="GO:0006897">
    <property type="term" value="P:endocytosis"/>
    <property type="evidence" value="ECO:0007669"/>
    <property type="project" value="TreeGrafter"/>
</dbReference>
<accession>A0A0B2VAT0</accession>
<dbReference type="GO" id="GO:0005886">
    <property type="term" value="C:plasma membrane"/>
    <property type="evidence" value="ECO:0007669"/>
    <property type="project" value="TreeGrafter"/>
</dbReference>
<comment type="caution">
    <text evidence="3">The sequence shown here is derived from an EMBL/GenBank/DDBJ whole genome shotgun (WGS) entry which is preliminary data.</text>
</comment>
<dbReference type="EMBL" id="JPKZ01002075">
    <property type="protein sequence ID" value="KHN78613.1"/>
    <property type="molecule type" value="Genomic_DNA"/>
</dbReference>
<dbReference type="PANTHER" id="PTHR10796">
    <property type="entry name" value="PATCHED-RELATED"/>
    <property type="match status" value="1"/>
</dbReference>
<gene>
    <name evidence="3" type="primary">ptr-9</name>
    <name evidence="3" type="ORF">Tcan_00442</name>
</gene>
<feature type="signal peptide" evidence="2">
    <location>
        <begin position="1"/>
        <end position="18"/>
    </location>
</feature>
<dbReference type="Proteomes" id="UP000031036">
    <property type="component" value="Unassembled WGS sequence"/>
</dbReference>
<dbReference type="InterPro" id="IPR051697">
    <property type="entry name" value="Patched_domain-protein"/>
</dbReference>
<evidence type="ECO:0000313" key="4">
    <source>
        <dbReference type="Proteomes" id="UP000031036"/>
    </source>
</evidence>
<sequence>LAIFYLFIFQMTFFVALSLFHCRREVSNHHFVTLQKVSDKPKESACIEDCLRRRKFVSKLFTSNMTRVIVLFIYLFYICASLNSILRLQVGTDFKLFTPDDSYVSLEMHARQRLYPNYVGFCFAVVKTQNMQWGNTSKRRRLIALYNAL</sequence>
<feature type="non-terminal residue" evidence="3">
    <location>
        <position position="1"/>
    </location>
</feature>
<evidence type="ECO:0000256" key="1">
    <source>
        <dbReference type="SAM" id="Phobius"/>
    </source>
</evidence>
<dbReference type="OMA" id="LEMHARQ"/>
<keyword evidence="2" id="KW-0732">Signal</keyword>
<feature type="non-terminal residue" evidence="3">
    <location>
        <position position="149"/>
    </location>
</feature>
<dbReference type="OrthoDB" id="6510177at2759"/>
<evidence type="ECO:0000256" key="2">
    <source>
        <dbReference type="SAM" id="SignalP"/>
    </source>
</evidence>
<dbReference type="GO" id="GO:0018996">
    <property type="term" value="P:molting cycle, collagen and cuticulin-based cuticle"/>
    <property type="evidence" value="ECO:0007669"/>
    <property type="project" value="TreeGrafter"/>
</dbReference>
<name>A0A0B2VAT0_TOXCA</name>
<keyword evidence="1" id="KW-0472">Membrane</keyword>
<dbReference type="GO" id="GO:0030659">
    <property type="term" value="C:cytoplasmic vesicle membrane"/>
    <property type="evidence" value="ECO:0007669"/>
    <property type="project" value="TreeGrafter"/>
</dbReference>
<reference evidence="3 4" key="1">
    <citation type="submission" date="2014-11" db="EMBL/GenBank/DDBJ databases">
        <title>Genetic blueprint of the zoonotic pathogen Toxocara canis.</title>
        <authorList>
            <person name="Zhu X.-Q."/>
            <person name="Korhonen P.K."/>
            <person name="Cai H."/>
            <person name="Young N.D."/>
            <person name="Nejsum P."/>
            <person name="von Samson-Himmelstjerna G."/>
            <person name="Boag P.R."/>
            <person name="Tan P."/>
            <person name="Li Q."/>
            <person name="Min J."/>
            <person name="Yang Y."/>
            <person name="Wang X."/>
            <person name="Fang X."/>
            <person name="Hall R.S."/>
            <person name="Hofmann A."/>
            <person name="Sternberg P.W."/>
            <person name="Jex A.R."/>
            <person name="Gasser R.B."/>
        </authorList>
    </citation>
    <scope>NUCLEOTIDE SEQUENCE [LARGE SCALE GENOMIC DNA]</scope>
    <source>
        <strain evidence="3">PN_DK_2014</strain>
    </source>
</reference>
<organism evidence="3 4">
    <name type="scientific">Toxocara canis</name>
    <name type="common">Canine roundworm</name>
    <dbReference type="NCBI Taxonomy" id="6265"/>
    <lineage>
        <taxon>Eukaryota</taxon>
        <taxon>Metazoa</taxon>
        <taxon>Ecdysozoa</taxon>
        <taxon>Nematoda</taxon>
        <taxon>Chromadorea</taxon>
        <taxon>Rhabditida</taxon>
        <taxon>Spirurina</taxon>
        <taxon>Ascaridomorpha</taxon>
        <taxon>Ascaridoidea</taxon>
        <taxon>Toxocaridae</taxon>
        <taxon>Toxocara</taxon>
    </lineage>
</organism>
<keyword evidence="4" id="KW-1185">Reference proteome</keyword>
<keyword evidence="1" id="KW-0812">Transmembrane</keyword>
<feature type="transmembrane region" description="Helical" evidence="1">
    <location>
        <begin position="68"/>
        <end position="86"/>
    </location>
</feature>
<proteinExistence type="predicted"/>
<dbReference type="PANTHER" id="PTHR10796:SF96">
    <property type="entry name" value="PATCHED-RELATED PROTEIN 9"/>
    <property type="match status" value="1"/>
</dbReference>
<dbReference type="AlphaFoldDB" id="A0A0B2VAT0"/>